<dbReference type="NCBIfam" id="TIGR00083">
    <property type="entry name" value="ribF"/>
    <property type="match status" value="1"/>
</dbReference>
<comment type="function">
    <text evidence="1">Catalyzes the phosphorylation of riboflavin to FMN followed by the adenylation of FMN to FAD.</text>
</comment>
<dbReference type="EC" id="2.7.1.26" evidence="15"/>
<evidence type="ECO:0000256" key="14">
    <source>
        <dbReference type="ARBA" id="ARBA00049494"/>
    </source>
</evidence>
<evidence type="ECO:0000259" key="16">
    <source>
        <dbReference type="SMART" id="SM00904"/>
    </source>
</evidence>
<evidence type="ECO:0000256" key="5">
    <source>
        <dbReference type="ARBA" id="ARBA00022643"/>
    </source>
</evidence>
<dbReference type="Pfam" id="PF01687">
    <property type="entry name" value="Flavokinase"/>
    <property type="match status" value="1"/>
</dbReference>
<dbReference type="Gene3D" id="3.40.50.620">
    <property type="entry name" value="HUPs"/>
    <property type="match status" value="1"/>
</dbReference>
<evidence type="ECO:0000256" key="15">
    <source>
        <dbReference type="PIRNR" id="PIRNR004491"/>
    </source>
</evidence>
<dbReference type="EC" id="2.7.7.2" evidence="15"/>
<dbReference type="SUPFAM" id="SSF82114">
    <property type="entry name" value="Riboflavin kinase-like"/>
    <property type="match status" value="1"/>
</dbReference>
<keyword evidence="8 15" id="KW-0547">Nucleotide-binding</keyword>
<dbReference type="GO" id="GO:0003919">
    <property type="term" value="F:FMN adenylyltransferase activity"/>
    <property type="evidence" value="ECO:0007669"/>
    <property type="project" value="UniProtKB-EC"/>
</dbReference>
<accession>A0ABM9IAF4</accession>
<dbReference type="SMART" id="SM00904">
    <property type="entry name" value="Flavokinase"/>
    <property type="match status" value="1"/>
</dbReference>
<comment type="pathway">
    <text evidence="3 15">Cofactor biosynthesis; FMN biosynthesis; FMN from riboflavin (ATP route): step 1/1.</text>
</comment>
<keyword evidence="12" id="KW-0511">Multifunctional enzyme</keyword>
<dbReference type="InterPro" id="IPR014729">
    <property type="entry name" value="Rossmann-like_a/b/a_fold"/>
</dbReference>
<dbReference type="PIRSF" id="PIRSF004491">
    <property type="entry name" value="FAD_Synth"/>
    <property type="match status" value="1"/>
</dbReference>
<comment type="similarity">
    <text evidence="15">Belongs to the ribF family.</text>
</comment>
<dbReference type="RefSeq" id="WP_009059873.1">
    <property type="nucleotide sequence ID" value="NZ_JAHXRZ010000003.1"/>
</dbReference>
<keyword evidence="5 15" id="KW-0288">FMN</keyword>
<keyword evidence="18" id="KW-1185">Reference proteome</keyword>
<dbReference type="InterPro" id="IPR015864">
    <property type="entry name" value="FAD_synthase"/>
</dbReference>
<keyword evidence="4 15" id="KW-0285">Flavoprotein</keyword>
<comment type="catalytic activity">
    <reaction evidence="14 15">
        <text>FMN + ATP + H(+) = FAD + diphosphate</text>
        <dbReference type="Rhea" id="RHEA:17237"/>
        <dbReference type="ChEBI" id="CHEBI:15378"/>
        <dbReference type="ChEBI" id="CHEBI:30616"/>
        <dbReference type="ChEBI" id="CHEBI:33019"/>
        <dbReference type="ChEBI" id="CHEBI:57692"/>
        <dbReference type="ChEBI" id="CHEBI:58210"/>
        <dbReference type="EC" id="2.7.7.2"/>
    </reaction>
</comment>
<reference evidence="17" key="1">
    <citation type="submission" date="2023-03" db="EMBL/GenBank/DDBJ databases">
        <authorList>
            <person name="Cremers G."/>
            <person name="Picone N."/>
        </authorList>
    </citation>
    <scope>NUCLEOTIDE SEQUENCE</scope>
    <source>
        <strain evidence="17">Sample_alias</strain>
    </source>
</reference>
<dbReference type="InterPro" id="IPR015865">
    <property type="entry name" value="Riboflavin_kinase_bac/euk"/>
</dbReference>
<dbReference type="PANTHER" id="PTHR22749">
    <property type="entry name" value="RIBOFLAVIN KINASE/FMN ADENYLYLTRANSFERASE"/>
    <property type="match status" value="1"/>
</dbReference>
<keyword evidence="7 15" id="KW-0548">Nucleotidyltransferase</keyword>
<evidence type="ECO:0000256" key="4">
    <source>
        <dbReference type="ARBA" id="ARBA00022630"/>
    </source>
</evidence>
<dbReference type="GO" id="GO:0008531">
    <property type="term" value="F:riboflavin kinase activity"/>
    <property type="evidence" value="ECO:0007669"/>
    <property type="project" value="UniProtKB-EC"/>
</dbReference>
<dbReference type="InterPro" id="IPR023468">
    <property type="entry name" value="Riboflavin_kinase"/>
</dbReference>
<evidence type="ECO:0000256" key="6">
    <source>
        <dbReference type="ARBA" id="ARBA00022679"/>
    </source>
</evidence>
<dbReference type="PANTHER" id="PTHR22749:SF6">
    <property type="entry name" value="RIBOFLAVIN KINASE"/>
    <property type="match status" value="1"/>
</dbReference>
<dbReference type="Pfam" id="PF06574">
    <property type="entry name" value="FAD_syn"/>
    <property type="match status" value="1"/>
</dbReference>
<evidence type="ECO:0000256" key="8">
    <source>
        <dbReference type="ARBA" id="ARBA00022741"/>
    </source>
</evidence>
<evidence type="ECO:0000313" key="17">
    <source>
        <dbReference type="EMBL" id="CAI9084630.1"/>
    </source>
</evidence>
<evidence type="ECO:0000256" key="2">
    <source>
        <dbReference type="ARBA" id="ARBA00004726"/>
    </source>
</evidence>
<dbReference type="InterPro" id="IPR002606">
    <property type="entry name" value="Riboflavin_kinase_bac"/>
</dbReference>
<dbReference type="EMBL" id="OX458932">
    <property type="protein sequence ID" value="CAI9084630.1"/>
    <property type="molecule type" value="Genomic_DNA"/>
</dbReference>
<name>A0ABM9IAF4_9BACT</name>
<keyword evidence="6 15" id="KW-0808">Transferase</keyword>
<feature type="domain" description="Riboflavin kinase" evidence="16">
    <location>
        <begin position="205"/>
        <end position="329"/>
    </location>
</feature>
<evidence type="ECO:0000313" key="18">
    <source>
        <dbReference type="Proteomes" id="UP001161497"/>
    </source>
</evidence>
<evidence type="ECO:0000256" key="13">
    <source>
        <dbReference type="ARBA" id="ARBA00047880"/>
    </source>
</evidence>
<evidence type="ECO:0000256" key="10">
    <source>
        <dbReference type="ARBA" id="ARBA00022827"/>
    </source>
</evidence>
<proteinExistence type="inferred from homology"/>
<comment type="catalytic activity">
    <reaction evidence="13 15">
        <text>riboflavin + ATP = FMN + ADP + H(+)</text>
        <dbReference type="Rhea" id="RHEA:14357"/>
        <dbReference type="ChEBI" id="CHEBI:15378"/>
        <dbReference type="ChEBI" id="CHEBI:30616"/>
        <dbReference type="ChEBI" id="CHEBI:57986"/>
        <dbReference type="ChEBI" id="CHEBI:58210"/>
        <dbReference type="ChEBI" id="CHEBI:456216"/>
        <dbReference type="EC" id="2.7.1.26"/>
    </reaction>
</comment>
<dbReference type="NCBIfam" id="NF004162">
    <property type="entry name" value="PRK05627.1-5"/>
    <property type="match status" value="1"/>
</dbReference>
<keyword evidence="9 15" id="KW-0418">Kinase</keyword>
<evidence type="ECO:0000256" key="9">
    <source>
        <dbReference type="ARBA" id="ARBA00022777"/>
    </source>
</evidence>
<dbReference type="CDD" id="cd02064">
    <property type="entry name" value="FAD_synthetase_N"/>
    <property type="match status" value="1"/>
</dbReference>
<dbReference type="InterPro" id="IPR023465">
    <property type="entry name" value="Riboflavin_kinase_dom_sf"/>
</dbReference>
<comment type="pathway">
    <text evidence="2 15">Cofactor biosynthesis; FAD biosynthesis; FAD from FMN: step 1/1.</text>
</comment>
<keyword evidence="10 15" id="KW-0274">FAD</keyword>
<sequence>MYFLYQKFPESADNEGGSTLSSVKEEEILSLFALQENKQIENIAIGVFDGIHLGHQKILRNLLSLGSKENSLVITFEPHPLAIIAPERVPPKLVSLQQKKTLFEIYGLKHILFIRFDQRLRELTAEAFIIELKKAFPRLKRVVVGEDFRFGWNAEGNVRLLREKGHLLGFETIVVTPLLFQGQSISSTKIRKAIERRDFSLASQLLGRSYRIEGIVGTGQGVGKTIGFPTANLEHIVQLLPPPGVYGCQVVYNKEIFIGVANYGRRPTVQEEGRLNLELHLIDFEGNLYGQTLSLFNFHFLREEKRFLSVEELKQQIAKDIEKTKSFFL</sequence>
<dbReference type="Gene3D" id="2.40.30.30">
    <property type="entry name" value="Riboflavin kinase-like"/>
    <property type="match status" value="1"/>
</dbReference>
<evidence type="ECO:0000256" key="12">
    <source>
        <dbReference type="ARBA" id="ARBA00023268"/>
    </source>
</evidence>
<keyword evidence="11 15" id="KW-0067">ATP-binding</keyword>
<evidence type="ECO:0000256" key="11">
    <source>
        <dbReference type="ARBA" id="ARBA00022840"/>
    </source>
</evidence>
<evidence type="ECO:0000256" key="7">
    <source>
        <dbReference type="ARBA" id="ARBA00022695"/>
    </source>
</evidence>
<dbReference type="SUPFAM" id="SSF52374">
    <property type="entry name" value="Nucleotidylyl transferase"/>
    <property type="match status" value="1"/>
</dbReference>
<dbReference type="Proteomes" id="UP001161497">
    <property type="component" value="Chromosome"/>
</dbReference>
<gene>
    <name evidence="17" type="ORF">MFUM_0228</name>
</gene>
<organism evidence="17 18">
    <name type="scientific">Candidatus Methylacidiphilum fumarolicum</name>
    <dbReference type="NCBI Taxonomy" id="591154"/>
    <lineage>
        <taxon>Bacteria</taxon>
        <taxon>Pseudomonadati</taxon>
        <taxon>Verrucomicrobiota</taxon>
        <taxon>Methylacidiphilae</taxon>
        <taxon>Methylacidiphilales</taxon>
        <taxon>Methylacidiphilaceae</taxon>
        <taxon>Methylacidiphilum (ex Ratnadevi et al. 2023)</taxon>
    </lineage>
</organism>
<evidence type="ECO:0000256" key="1">
    <source>
        <dbReference type="ARBA" id="ARBA00002121"/>
    </source>
</evidence>
<evidence type="ECO:0000256" key="3">
    <source>
        <dbReference type="ARBA" id="ARBA00005201"/>
    </source>
</evidence>
<protein>
    <recommendedName>
        <fullName evidence="15">Riboflavin biosynthesis protein</fullName>
    </recommendedName>
    <domain>
        <recommendedName>
            <fullName evidence="15">Riboflavin kinase</fullName>
            <ecNumber evidence="15">2.7.1.26</ecNumber>
        </recommendedName>
        <alternativeName>
            <fullName evidence="15">Flavokinase</fullName>
        </alternativeName>
    </domain>
    <domain>
        <recommendedName>
            <fullName evidence="15">FMN adenylyltransferase</fullName>
            <ecNumber evidence="15">2.7.7.2</ecNumber>
        </recommendedName>
        <alternativeName>
            <fullName evidence="15">FAD pyrophosphorylase</fullName>
        </alternativeName>
        <alternativeName>
            <fullName evidence="15">FAD synthase</fullName>
        </alternativeName>
    </domain>
</protein>